<name>A0A1V2TD01_9NOCA</name>
<dbReference type="Pfam" id="PF17853">
    <property type="entry name" value="GGDEF_2"/>
    <property type="match status" value="1"/>
</dbReference>
<sequence>MAEPSVGQPLGPWPKQQPSNEVVRDWLAEYVYETMRTEALESVVQRLDNAIIAKLPELGDRDIRRDLAASTRAHARTMLAGITSDTIDPTVPAEAHAFARTVARRGFELRLLLRTYHVGLEAVLDYMAEAVDARQPPSEIERAVLLRLFDRSTKWIGNSVETLTDTYMEERERVLRAALNRRTETVRALLAGDEVDIEQASLRLGYRLAQTHLAMVLWTDESGDGATIRADSADGGTIGLLDRVASRLAAEFGSGAALTVASGASGMWAWIESGTGRPIGPDVQKATALVEAPVRVAFGMPGERVDGFRRSHREAMAARQVAERGAGERARVTVYGDVEIAYLAGADESAMRGLIERELGALAGTDAGSARLRETLHAYLRCQRSPEATARLLGVHKNTVRYRIQRIEELLGHPVGQRALPLEIALACVAAYGATALP</sequence>
<evidence type="ECO:0000256" key="1">
    <source>
        <dbReference type="ARBA" id="ARBA00006754"/>
    </source>
</evidence>
<feature type="domain" description="CdaR GGDEF-like" evidence="4">
    <location>
        <begin position="193"/>
        <end position="321"/>
    </location>
</feature>
<protein>
    <recommendedName>
        <fullName evidence="7">PucR family transcriptional regulator</fullName>
    </recommendedName>
</protein>
<dbReference type="Pfam" id="PF13556">
    <property type="entry name" value="HTH_30"/>
    <property type="match status" value="1"/>
</dbReference>
<dbReference type="STRING" id="1538463.B0T36_15490"/>
<evidence type="ECO:0000313" key="5">
    <source>
        <dbReference type="EMBL" id="ONM47390.1"/>
    </source>
</evidence>
<dbReference type="Proteomes" id="UP000188836">
    <property type="component" value="Unassembled WGS sequence"/>
</dbReference>
<dbReference type="AlphaFoldDB" id="A0A1V2TD01"/>
<evidence type="ECO:0000259" key="4">
    <source>
        <dbReference type="Pfam" id="PF17853"/>
    </source>
</evidence>
<comment type="caution">
    <text evidence="5">The sequence shown here is derived from an EMBL/GenBank/DDBJ whole genome shotgun (WGS) entry which is preliminary data.</text>
</comment>
<evidence type="ECO:0000259" key="3">
    <source>
        <dbReference type="Pfam" id="PF14361"/>
    </source>
</evidence>
<proteinExistence type="inferred from homology"/>
<dbReference type="InterPro" id="IPR025751">
    <property type="entry name" value="RsbRD_N_dom"/>
</dbReference>
<dbReference type="RefSeq" id="WP_077118635.1">
    <property type="nucleotide sequence ID" value="NZ_LOKT01000009.1"/>
</dbReference>
<dbReference type="PANTHER" id="PTHR33744:SF1">
    <property type="entry name" value="DNA-BINDING TRANSCRIPTIONAL ACTIVATOR ADER"/>
    <property type="match status" value="1"/>
</dbReference>
<dbReference type="OrthoDB" id="3663486at2"/>
<dbReference type="Pfam" id="PF14361">
    <property type="entry name" value="RsbRD_N"/>
    <property type="match status" value="1"/>
</dbReference>
<keyword evidence="6" id="KW-1185">Reference proteome</keyword>
<feature type="domain" description="RsbT co-antagonist protein RsbRD N-terminal" evidence="3">
    <location>
        <begin position="42"/>
        <end position="182"/>
    </location>
</feature>
<reference evidence="5 6" key="1">
    <citation type="journal article" date="2016" name="Antonie Van Leeuwenhoek">
        <title>Nocardia donostiensis sp. nov., isolated from human respiratory specimens.</title>
        <authorList>
            <person name="Ercibengoa M."/>
            <person name="Bell M."/>
            <person name="Marimon J.M."/>
            <person name="Humrighouse B."/>
            <person name="Klenk H.P."/>
            <person name="Potter G."/>
            <person name="Perez-Trallero E."/>
        </authorList>
    </citation>
    <scope>NUCLEOTIDE SEQUENCE [LARGE SCALE GENOMIC DNA]</scope>
    <source>
        <strain evidence="5 6">X1655</strain>
    </source>
</reference>
<dbReference type="InterPro" id="IPR041522">
    <property type="entry name" value="CdaR_GGDEF"/>
</dbReference>
<organism evidence="5 6">
    <name type="scientific">Nocardia donostiensis</name>
    <dbReference type="NCBI Taxonomy" id="1538463"/>
    <lineage>
        <taxon>Bacteria</taxon>
        <taxon>Bacillati</taxon>
        <taxon>Actinomycetota</taxon>
        <taxon>Actinomycetes</taxon>
        <taxon>Mycobacteriales</taxon>
        <taxon>Nocardiaceae</taxon>
        <taxon>Nocardia</taxon>
    </lineage>
</organism>
<accession>A0A1V2TD01</accession>
<dbReference type="EMBL" id="MUMY01000015">
    <property type="protein sequence ID" value="ONM47390.1"/>
    <property type="molecule type" value="Genomic_DNA"/>
</dbReference>
<dbReference type="PANTHER" id="PTHR33744">
    <property type="entry name" value="CARBOHYDRATE DIACID REGULATOR"/>
    <property type="match status" value="1"/>
</dbReference>
<dbReference type="InterPro" id="IPR051448">
    <property type="entry name" value="CdaR-like_regulators"/>
</dbReference>
<dbReference type="Gene3D" id="1.10.10.2840">
    <property type="entry name" value="PucR C-terminal helix-turn-helix domain"/>
    <property type="match status" value="1"/>
</dbReference>
<gene>
    <name evidence="5" type="ORF">B0T46_17570</name>
</gene>
<evidence type="ECO:0008006" key="7">
    <source>
        <dbReference type="Google" id="ProtNLM"/>
    </source>
</evidence>
<comment type="similarity">
    <text evidence="1">Belongs to the CdaR family.</text>
</comment>
<dbReference type="InterPro" id="IPR042070">
    <property type="entry name" value="PucR_C-HTH_sf"/>
</dbReference>
<evidence type="ECO:0000313" key="6">
    <source>
        <dbReference type="Proteomes" id="UP000188836"/>
    </source>
</evidence>
<feature type="domain" description="PucR C-terminal helix-turn-helix" evidence="2">
    <location>
        <begin position="372"/>
        <end position="428"/>
    </location>
</feature>
<evidence type="ECO:0000259" key="2">
    <source>
        <dbReference type="Pfam" id="PF13556"/>
    </source>
</evidence>
<dbReference type="InterPro" id="IPR025736">
    <property type="entry name" value="PucR_C-HTH_dom"/>
</dbReference>